<evidence type="ECO:0000259" key="3">
    <source>
        <dbReference type="PROSITE" id="PS51294"/>
    </source>
</evidence>
<feature type="domain" description="HTH myb-type" evidence="3">
    <location>
        <begin position="613"/>
        <end position="658"/>
    </location>
</feature>
<dbReference type="InterPro" id="IPR009057">
    <property type="entry name" value="Homeodomain-like_sf"/>
</dbReference>
<feature type="domain" description="Myb-like" evidence="1">
    <location>
        <begin position="673"/>
        <end position="723"/>
    </location>
</feature>
<dbReference type="AlphaFoldDB" id="A0A397V2W8"/>
<dbReference type="PROSITE" id="PS51294">
    <property type="entry name" value="HTH_MYB"/>
    <property type="match status" value="4"/>
</dbReference>
<dbReference type="PROSITE" id="PS50090">
    <property type="entry name" value="MYB_LIKE"/>
    <property type="match status" value="5"/>
</dbReference>
<dbReference type="InterPro" id="IPR017884">
    <property type="entry name" value="SANT_dom"/>
</dbReference>
<dbReference type="SUPFAM" id="SSF46689">
    <property type="entry name" value="Homeodomain-like"/>
    <property type="match status" value="8"/>
</dbReference>
<feature type="domain" description="Myb-like" evidence="1">
    <location>
        <begin position="554"/>
        <end position="597"/>
    </location>
</feature>
<dbReference type="SMART" id="SM00717">
    <property type="entry name" value="SANT"/>
    <property type="match status" value="9"/>
</dbReference>
<evidence type="ECO:0000259" key="1">
    <source>
        <dbReference type="PROSITE" id="PS50090"/>
    </source>
</evidence>
<evidence type="ECO:0000259" key="2">
    <source>
        <dbReference type="PROSITE" id="PS51293"/>
    </source>
</evidence>
<feature type="domain" description="Myb-like" evidence="1">
    <location>
        <begin position="268"/>
        <end position="310"/>
    </location>
</feature>
<protein>
    <recommendedName>
        <fullName evidence="6">Homeodomain-like protein</fullName>
    </recommendedName>
</protein>
<sequence>MLLFTNIALPSVFIRASGCLSPEVSLRQGLCLLPGASPLVGSFAFRPGFCLSPIMKIVLPKNYTSDNFGSRIRHTLPRQLRPWSRLELKVLETLVKKHGQDWEKIAKHMPGRKAGECCIQYYSMPLYHRELIRDEAENIHTKDIKKTFSEEDCKLIDDLIRKYGCRWSLISSQFPSKTPELIETFVYENLNRFPALLTLSDKLTKSKSWSDSEMELLDNLFNRYCCNSNSILQRSRLSGSASRLLLHHQHKLPTLHNVKSSRWIKISSPWTECETRLLNDLVEQYGNDWSLISSRLPGRTAYICKDKYHSCWQPSLNKSELVKHSWPQEVVQFLDLLISKYGKWQIIPIILPGISPMNRHVRNTTLTRGWKEEEISLLKELVKKYGRNWKKIKSYFPHKQIKTIEFHVRTNPQIYYIEGQENEVDLYEIQQHFYVERPWSGEETRKLLELKSQYGTDWRKISEGLPGRLPSGCYYKYKMMTGVFMKVEKDWNFEDIIQVQDLVQKYGSDWEFISQKMQHKSPNEIQQLVNENFQIFSYPTSSLNSNTEKTVIEPWSDEDILKLTNLIELHCNDWKKIAENFPEKTLEECVNYYNSHRSIFPDLNPFSTDNWALPDRSGKSWTEKEVQLLKELLGEYGVDYHRISKFIPGRTCASIRSYVDWHRQDFNELCTFENRSKAMQWTKNEENKLLNLVKLYGGEWKTISNNLPNRSPTACKQKFYSMLRPNIPASKIEVNL</sequence>
<organism evidence="4 5">
    <name type="scientific">Gigaspora rosea</name>
    <dbReference type="NCBI Taxonomy" id="44941"/>
    <lineage>
        <taxon>Eukaryota</taxon>
        <taxon>Fungi</taxon>
        <taxon>Fungi incertae sedis</taxon>
        <taxon>Mucoromycota</taxon>
        <taxon>Glomeromycotina</taxon>
        <taxon>Glomeromycetes</taxon>
        <taxon>Diversisporales</taxon>
        <taxon>Gigasporaceae</taxon>
        <taxon>Gigaspora</taxon>
    </lineage>
</organism>
<dbReference type="OrthoDB" id="2143914at2759"/>
<dbReference type="PROSITE" id="PS51293">
    <property type="entry name" value="SANT"/>
    <property type="match status" value="4"/>
</dbReference>
<feature type="domain" description="SANT" evidence="2">
    <location>
        <begin position="676"/>
        <end position="726"/>
    </location>
</feature>
<gene>
    <name evidence="4" type="ORF">C2G38_1548339</name>
</gene>
<dbReference type="EMBL" id="QKWP01000712">
    <property type="protein sequence ID" value="RIB15948.1"/>
    <property type="molecule type" value="Genomic_DNA"/>
</dbReference>
<evidence type="ECO:0008006" key="6">
    <source>
        <dbReference type="Google" id="ProtNLM"/>
    </source>
</evidence>
<dbReference type="STRING" id="44941.A0A397V2W8"/>
<dbReference type="InterPro" id="IPR001005">
    <property type="entry name" value="SANT/Myb"/>
</dbReference>
<name>A0A397V2W8_9GLOM</name>
<dbReference type="Pfam" id="PF00249">
    <property type="entry name" value="Myb_DNA-binding"/>
    <property type="match status" value="8"/>
</dbReference>
<accession>A0A397V2W8</accession>
<dbReference type="InterPro" id="IPR017930">
    <property type="entry name" value="Myb_dom"/>
</dbReference>
<evidence type="ECO:0000313" key="5">
    <source>
        <dbReference type="Proteomes" id="UP000266673"/>
    </source>
</evidence>
<keyword evidence="5" id="KW-1185">Reference proteome</keyword>
<feature type="domain" description="Myb-like" evidence="1">
    <location>
        <begin position="82"/>
        <end position="125"/>
    </location>
</feature>
<dbReference type="CDD" id="cd00167">
    <property type="entry name" value="SANT"/>
    <property type="match status" value="9"/>
</dbReference>
<feature type="domain" description="SANT" evidence="2">
    <location>
        <begin position="550"/>
        <end position="601"/>
    </location>
</feature>
<feature type="domain" description="SANT" evidence="2">
    <location>
        <begin position="78"/>
        <end position="129"/>
    </location>
</feature>
<dbReference type="PANTHER" id="PTHR45614">
    <property type="entry name" value="MYB PROTEIN-RELATED"/>
    <property type="match status" value="1"/>
</dbReference>
<proteinExistence type="predicted"/>
<feature type="domain" description="Myb-like" evidence="1">
    <location>
        <begin position="438"/>
        <end position="481"/>
    </location>
</feature>
<dbReference type="Gene3D" id="1.10.10.60">
    <property type="entry name" value="Homeodomain-like"/>
    <property type="match status" value="8"/>
</dbReference>
<feature type="domain" description="SANT" evidence="2">
    <location>
        <begin position="265"/>
        <end position="308"/>
    </location>
</feature>
<reference evidence="4 5" key="1">
    <citation type="submission" date="2018-06" db="EMBL/GenBank/DDBJ databases">
        <title>Comparative genomics reveals the genomic features of Rhizophagus irregularis, R. cerebriforme, R. diaphanum and Gigaspora rosea, and their symbiotic lifestyle signature.</title>
        <authorList>
            <person name="Morin E."/>
            <person name="San Clemente H."/>
            <person name="Chen E.C.H."/>
            <person name="De La Providencia I."/>
            <person name="Hainaut M."/>
            <person name="Kuo A."/>
            <person name="Kohler A."/>
            <person name="Murat C."/>
            <person name="Tang N."/>
            <person name="Roy S."/>
            <person name="Loubradou J."/>
            <person name="Henrissat B."/>
            <person name="Grigoriev I.V."/>
            <person name="Corradi N."/>
            <person name="Roux C."/>
            <person name="Martin F.M."/>
        </authorList>
    </citation>
    <scope>NUCLEOTIDE SEQUENCE [LARGE SCALE GENOMIC DNA]</scope>
    <source>
        <strain evidence="4 5">DAOM 194757</strain>
    </source>
</reference>
<dbReference type="InterPro" id="IPR050560">
    <property type="entry name" value="MYB_TF"/>
</dbReference>
<feature type="domain" description="HTH myb-type" evidence="3">
    <location>
        <begin position="269"/>
        <end position="316"/>
    </location>
</feature>
<comment type="caution">
    <text evidence="4">The sequence shown here is derived from an EMBL/GenBank/DDBJ whole genome shotgun (WGS) entry which is preliminary data.</text>
</comment>
<evidence type="ECO:0000313" key="4">
    <source>
        <dbReference type="EMBL" id="RIB15948.1"/>
    </source>
</evidence>
<dbReference type="Proteomes" id="UP000266673">
    <property type="component" value="Unassembled WGS sequence"/>
</dbReference>
<feature type="domain" description="HTH myb-type" evidence="3">
    <location>
        <begin position="681"/>
        <end position="727"/>
    </location>
</feature>
<feature type="domain" description="HTH myb-type" evidence="3">
    <location>
        <begin position="370"/>
        <end position="399"/>
    </location>
</feature>